<dbReference type="InterPro" id="IPR036527">
    <property type="entry name" value="SCP2_sterol-bd_dom_sf"/>
</dbReference>
<reference evidence="6 7" key="1">
    <citation type="submission" date="2019-05" db="EMBL/GenBank/DDBJ databases">
        <title>Nakamurella sp. N5BH11, whole genome shotgun sequence.</title>
        <authorList>
            <person name="Tuo L."/>
        </authorList>
    </citation>
    <scope>NUCLEOTIDE SEQUENCE [LARGE SCALE GENOMIC DNA]</scope>
    <source>
        <strain evidence="6 7">N5BH11</strain>
    </source>
</reference>
<comment type="similarity">
    <text evidence="1 4">Belongs to the acetyltransferase Eis family.</text>
</comment>
<evidence type="ECO:0000259" key="5">
    <source>
        <dbReference type="PROSITE" id="PS51186"/>
    </source>
</evidence>
<evidence type="ECO:0000256" key="2">
    <source>
        <dbReference type="ARBA" id="ARBA00022679"/>
    </source>
</evidence>
<feature type="binding site" evidence="4">
    <location>
        <begin position="121"/>
        <end position="126"/>
    </location>
    <ligand>
        <name>acetyl-CoA</name>
        <dbReference type="ChEBI" id="CHEBI:57288"/>
    </ligand>
</feature>
<feature type="binding site" evidence="4">
    <location>
        <begin position="113"/>
        <end position="115"/>
    </location>
    <ligand>
        <name>acetyl-CoA</name>
        <dbReference type="ChEBI" id="CHEBI:57288"/>
    </ligand>
</feature>
<dbReference type="GO" id="GO:0030649">
    <property type="term" value="P:aminoglycoside antibiotic catabolic process"/>
    <property type="evidence" value="ECO:0007669"/>
    <property type="project" value="TreeGrafter"/>
</dbReference>
<proteinExistence type="inferred from homology"/>
<evidence type="ECO:0000256" key="3">
    <source>
        <dbReference type="ARBA" id="ARBA00023315"/>
    </source>
</evidence>
<comment type="subunit">
    <text evidence="4">Homohexamer; trimer of dimers.</text>
</comment>
<evidence type="ECO:0000313" key="7">
    <source>
        <dbReference type="Proteomes" id="UP000306985"/>
    </source>
</evidence>
<evidence type="ECO:0000313" key="6">
    <source>
        <dbReference type="EMBL" id="TKV61244.1"/>
    </source>
</evidence>
<feature type="active site" description="Proton donor" evidence="4">
    <location>
        <position position="154"/>
    </location>
</feature>
<name>A0A4U6QL63_9ACTN</name>
<dbReference type="Pfam" id="PF17668">
    <property type="entry name" value="Acetyltransf_17"/>
    <property type="match status" value="1"/>
</dbReference>
<dbReference type="PANTHER" id="PTHR37817:SF1">
    <property type="entry name" value="N-ACETYLTRANSFERASE EIS"/>
    <property type="match status" value="1"/>
</dbReference>
<feature type="domain" description="N-acetyltransferase" evidence="5">
    <location>
        <begin position="23"/>
        <end position="196"/>
    </location>
</feature>
<evidence type="ECO:0000256" key="4">
    <source>
        <dbReference type="HAMAP-Rule" id="MF_01812"/>
    </source>
</evidence>
<keyword evidence="7" id="KW-1185">Reference proteome</keyword>
<dbReference type="Pfam" id="PF13530">
    <property type="entry name" value="SCP2_2"/>
    <property type="match status" value="1"/>
</dbReference>
<dbReference type="InterPro" id="IPR041380">
    <property type="entry name" value="Acetyltransf_17"/>
</dbReference>
<sequence>MSTAPHPDRPAVTAFAAPSPGPLPVVPLTDADVDDLIEMDQLSFNYSVSRAYQDRVTRRLLDPLRFVGVRDHGAGNVLVAASGIYSWGMTFPGDGGGPGTPAAVHPVAAVTWVAVRTGWRGRGLLRAMMRAQLDQLHDGGEAVAILTASEPGLYGRYGYGSAIPRNRAEIAHSGHGTGFQPTVPTPAPLRELTTREAAPLLPSLWDRLAPTMTGHLSRPPAAWAAFLDIDDDDEDDRGGRAIRWAIHPDGFVGYRIRPEWEDSGPKHEVTVSQLVAASPAAFVALWRHLLDLPLTRTISWGSMAIDDPLPDLLVNPRLLRTNRADHVWLRLVDLPRAIGLRGYRAPARVTVDVRDTFCPWNSGRWLLDLETTGGSAVRTDGAADVVLDIADLGATFLGGTPLARLVAAGRVTGDPTALATLGLALSTPLAPSCPEGF</sequence>
<dbReference type="Gene3D" id="3.30.1050.10">
    <property type="entry name" value="SCP2 sterol-binding domain"/>
    <property type="match status" value="1"/>
</dbReference>
<dbReference type="Proteomes" id="UP000306985">
    <property type="component" value="Unassembled WGS sequence"/>
</dbReference>
<dbReference type="InterPro" id="IPR051554">
    <property type="entry name" value="Acetyltransferase_Eis"/>
</dbReference>
<accession>A0A4U6QL63</accession>
<dbReference type="GO" id="GO:0034069">
    <property type="term" value="F:aminoglycoside N-acetyltransferase activity"/>
    <property type="evidence" value="ECO:0007669"/>
    <property type="project" value="TreeGrafter"/>
</dbReference>
<dbReference type="EMBL" id="SZZH01000001">
    <property type="protein sequence ID" value="TKV61244.1"/>
    <property type="molecule type" value="Genomic_DNA"/>
</dbReference>
<protein>
    <submittedName>
        <fullName evidence="6">GNAT family N-acetyltransferase</fullName>
    </submittedName>
</protein>
<dbReference type="AlphaFoldDB" id="A0A4U6QL63"/>
<feature type="active site" description="Proton acceptor; via carboxylate" evidence="4">
    <location>
        <position position="437"/>
    </location>
</feature>
<keyword evidence="2 4" id="KW-0808">Transferase</keyword>
<keyword evidence="3 4" id="KW-0012">Acyltransferase</keyword>
<dbReference type="OrthoDB" id="8399956at2"/>
<dbReference type="InterPro" id="IPR016181">
    <property type="entry name" value="Acyl_CoA_acyltransferase"/>
</dbReference>
<comment type="caution">
    <text evidence="6">The sequence shown here is derived from an EMBL/GenBank/DDBJ whole genome shotgun (WGS) entry which is preliminary data.</text>
</comment>
<dbReference type="InterPro" id="IPR025559">
    <property type="entry name" value="Eis_dom"/>
</dbReference>
<dbReference type="RefSeq" id="WP_137448548.1">
    <property type="nucleotide sequence ID" value="NZ_SZZH01000001.1"/>
</dbReference>
<dbReference type="SUPFAM" id="SSF55718">
    <property type="entry name" value="SCP-like"/>
    <property type="match status" value="1"/>
</dbReference>
<dbReference type="NCBIfam" id="NF002367">
    <property type="entry name" value="PRK01346.1-4"/>
    <property type="match status" value="1"/>
</dbReference>
<dbReference type="InterPro" id="IPR022902">
    <property type="entry name" value="NAcTrfase_Eis"/>
</dbReference>
<organism evidence="6 7">
    <name type="scientific">Nakamurella flava</name>
    <dbReference type="NCBI Taxonomy" id="2576308"/>
    <lineage>
        <taxon>Bacteria</taxon>
        <taxon>Bacillati</taxon>
        <taxon>Actinomycetota</taxon>
        <taxon>Actinomycetes</taxon>
        <taxon>Nakamurellales</taxon>
        <taxon>Nakamurellaceae</taxon>
        <taxon>Nakamurella</taxon>
    </lineage>
</organism>
<evidence type="ECO:0000256" key="1">
    <source>
        <dbReference type="ARBA" id="ARBA00009213"/>
    </source>
</evidence>
<gene>
    <name evidence="6" type="ORF">FDO65_06375</name>
</gene>
<dbReference type="PANTHER" id="PTHR37817">
    <property type="entry name" value="N-ACETYLTRANSFERASE EIS"/>
    <property type="match status" value="1"/>
</dbReference>
<dbReference type="SUPFAM" id="SSF55729">
    <property type="entry name" value="Acyl-CoA N-acyltransferases (Nat)"/>
    <property type="match status" value="1"/>
</dbReference>
<dbReference type="PROSITE" id="PS51186">
    <property type="entry name" value="GNAT"/>
    <property type="match status" value="1"/>
</dbReference>
<feature type="binding site" evidence="4">
    <location>
        <begin position="149"/>
        <end position="150"/>
    </location>
    <ligand>
        <name>acetyl-CoA</name>
        <dbReference type="ChEBI" id="CHEBI:57288"/>
    </ligand>
</feature>
<dbReference type="Gene3D" id="3.40.630.30">
    <property type="match status" value="2"/>
</dbReference>
<dbReference type="Pfam" id="PF13527">
    <property type="entry name" value="Acetyltransf_9"/>
    <property type="match status" value="1"/>
</dbReference>
<dbReference type="InterPro" id="IPR000182">
    <property type="entry name" value="GNAT_dom"/>
</dbReference>
<dbReference type="HAMAP" id="MF_01812">
    <property type="entry name" value="Eis"/>
    <property type="match status" value="1"/>
</dbReference>